<feature type="region of interest" description="Disordered" evidence="1">
    <location>
        <begin position="955"/>
        <end position="976"/>
    </location>
</feature>
<dbReference type="Pfam" id="PF06791">
    <property type="entry name" value="TMP_2"/>
    <property type="match status" value="1"/>
</dbReference>
<evidence type="ECO:0000259" key="2">
    <source>
        <dbReference type="Pfam" id="PF06791"/>
    </source>
</evidence>
<feature type="domain" description="Bacteriophage tail tape measure N-terminal" evidence="2">
    <location>
        <begin position="248"/>
        <end position="340"/>
    </location>
</feature>
<feature type="compositionally biased region" description="Basic and acidic residues" evidence="1">
    <location>
        <begin position="614"/>
        <end position="635"/>
    </location>
</feature>
<feature type="region of interest" description="Disordered" evidence="1">
    <location>
        <begin position="613"/>
        <end position="635"/>
    </location>
</feature>
<sequence>MTIQLSSLRVAADFDPTSYKRGMDQKVAADKAGAESSKAIGVALAQADAAMDKTSNGSVRLSRALVDGYANAAKFESTMRSLGRSVERGMDLDRASVLLDAAYKKYGLVADAMTLVQQGHVGLAPLVSSLNQRLEVQALVAERAASAQNKLAVAQSAQLAFNRRLGVTDGITSDTRGSDIAAYGRELDNLRAKYNPLFAVIQQYRTAQADIRQAHSVGALSVDEMTSALQRERKAALENIAALKQRGAASGGARSFQTANIAAQFQDIAVTSAMGMSPIQIALQQGTQLSAVFNEMGRGRDVIAGIGQAFMSIVSPVSLVTIGTIAAGAALLQYVASSNQVKTIDEILAAHEQNIKRLGPAYEEAIEKQKKYTVESPLVVNIDLKEDQRQAIERRAKEARVAMDRIIAGTWQDVGGDQPVMSRVFQPAERAISQFISSVRAGEPQVTRFREEIGKLSASGQLTSEAAKSLIEYSKSAYEAETKLDNVSGVVDRYAASLQNVETTLNRLQPNRANRELQGLWDKFRDGELSAQRLLTAINNLSFASPDLREARGEILRLVEAMQLAKETATGFANTTSKSDLGYDPSQPNRPLSDLNFNSRFGAENDAISKLQTQKRELERQPRKSAAERQAERDANAYRDLVKSAQDRIDQLGLEEQLVGKTGVAADTYRMKLELIQKAQDKGRTLSDEHRQELERLAASYGKVAERVAALTLSEELRFERDQLFRSSTEQRVASTLRSSGIDPVSSQGQLLAGQIRLNEQLAENRDMALSFGQSLVSAFDDGKITIEELGKAGLSVLDRLVDKMLNDVINAIMQVGQAGAGIGGGGGGLFGFLGGLFSGGGSSFFPSAPGVGLYANGGVFPNRLSSFSGNFTNQIVSKPTMFAFAKGVGLMGEAGEEAIMPLARGSDGSLGVRTYGRSSGSEAGGSSSDGRTVIAVELSPDLVGSILEQSGKQAVSIVQQNDENHQNRRQNGDSW</sequence>
<dbReference type="EMBL" id="OOFM01000004">
    <property type="protein sequence ID" value="SPL63582.1"/>
    <property type="molecule type" value="Genomic_DNA"/>
</dbReference>
<dbReference type="AlphaFoldDB" id="A0A2P9HHI9"/>
<proteinExistence type="predicted"/>
<feature type="region of interest" description="Disordered" evidence="1">
    <location>
        <begin position="574"/>
        <end position="599"/>
    </location>
</feature>
<evidence type="ECO:0000313" key="4">
    <source>
        <dbReference type="Proteomes" id="UP000246073"/>
    </source>
</evidence>
<gene>
    <name evidence="3" type="ORF">OHAE_3514</name>
</gene>
<dbReference type="Proteomes" id="UP000246073">
    <property type="component" value="Unassembled WGS sequence"/>
</dbReference>
<evidence type="ECO:0000256" key="1">
    <source>
        <dbReference type="SAM" id="MobiDB-lite"/>
    </source>
</evidence>
<evidence type="ECO:0000313" key="3">
    <source>
        <dbReference type="EMBL" id="SPL63582.1"/>
    </source>
</evidence>
<organism evidence="3 4">
    <name type="scientific">Ochrobactrum soli</name>
    <dbReference type="NCBI Taxonomy" id="2448455"/>
    <lineage>
        <taxon>Bacteria</taxon>
        <taxon>Pseudomonadati</taxon>
        <taxon>Pseudomonadota</taxon>
        <taxon>Alphaproteobacteria</taxon>
        <taxon>Hyphomicrobiales</taxon>
        <taxon>Brucellaceae</taxon>
        <taxon>Brucella/Ochrobactrum group</taxon>
        <taxon>Ochrobactrum</taxon>
    </lineage>
</organism>
<dbReference type="InterPro" id="IPR009628">
    <property type="entry name" value="Phage_tape_measure_N"/>
</dbReference>
<protein>
    <submittedName>
        <fullName evidence="3">Putative tail length tape measure protein</fullName>
    </submittedName>
</protein>
<dbReference type="RefSeq" id="WP_244597136.1">
    <property type="nucleotide sequence ID" value="NZ_OOFM01000004.1"/>
</dbReference>
<feature type="compositionally biased region" description="Polar residues" evidence="1">
    <location>
        <begin position="586"/>
        <end position="599"/>
    </location>
</feature>
<name>A0A2P9HHI9_9HYPH</name>
<reference evidence="4" key="1">
    <citation type="submission" date="2017-12" db="EMBL/GenBank/DDBJ databases">
        <authorList>
            <person name="Diaz M."/>
        </authorList>
    </citation>
    <scope>NUCLEOTIDE SEQUENCE [LARGE SCALE GENOMIC DNA]</scope>
    <source>
        <strain evidence="4">FI11154</strain>
    </source>
</reference>
<accession>A0A2P9HHI9</accession>